<feature type="domain" description="DUF8175" evidence="3">
    <location>
        <begin position="70"/>
        <end position="248"/>
    </location>
</feature>
<keyword evidence="5" id="KW-1185">Reference proteome</keyword>
<dbReference type="Proteomes" id="UP000198976">
    <property type="component" value="Chromosome I"/>
</dbReference>
<organism evidence="4 5">
    <name type="scientific">Schaalia radingae</name>
    <dbReference type="NCBI Taxonomy" id="131110"/>
    <lineage>
        <taxon>Bacteria</taxon>
        <taxon>Bacillati</taxon>
        <taxon>Actinomycetota</taxon>
        <taxon>Actinomycetes</taxon>
        <taxon>Actinomycetales</taxon>
        <taxon>Actinomycetaceae</taxon>
        <taxon>Schaalia</taxon>
    </lineage>
</organism>
<keyword evidence="2" id="KW-1133">Transmembrane helix</keyword>
<evidence type="ECO:0000313" key="4">
    <source>
        <dbReference type="EMBL" id="SDT85956.1"/>
    </source>
</evidence>
<accession>A0ABY0V521</accession>
<gene>
    <name evidence="4" type="ORF">SAMN04489714_0201</name>
</gene>
<dbReference type="Pfam" id="PF26526">
    <property type="entry name" value="DUF8175"/>
    <property type="match status" value="1"/>
</dbReference>
<evidence type="ECO:0000256" key="1">
    <source>
        <dbReference type="SAM" id="MobiDB-lite"/>
    </source>
</evidence>
<feature type="compositionally biased region" description="Low complexity" evidence="1">
    <location>
        <begin position="63"/>
        <end position="82"/>
    </location>
</feature>
<proteinExistence type="predicted"/>
<evidence type="ECO:0000259" key="3">
    <source>
        <dbReference type="Pfam" id="PF26526"/>
    </source>
</evidence>
<feature type="region of interest" description="Disordered" evidence="1">
    <location>
        <begin position="43"/>
        <end position="90"/>
    </location>
</feature>
<evidence type="ECO:0000313" key="5">
    <source>
        <dbReference type="Proteomes" id="UP000198976"/>
    </source>
</evidence>
<evidence type="ECO:0000256" key="2">
    <source>
        <dbReference type="SAM" id="Phobius"/>
    </source>
</evidence>
<dbReference type="EMBL" id="LT629792">
    <property type="protein sequence ID" value="SDT85956.1"/>
    <property type="molecule type" value="Genomic_DNA"/>
</dbReference>
<keyword evidence="2" id="KW-0812">Transmembrane</keyword>
<feature type="compositionally biased region" description="Low complexity" evidence="1">
    <location>
        <begin position="43"/>
        <end position="53"/>
    </location>
</feature>
<protein>
    <recommendedName>
        <fullName evidence="3">DUF8175 domain-containing protein</fullName>
    </recommendedName>
</protein>
<reference evidence="4 5" key="1">
    <citation type="submission" date="2016-10" db="EMBL/GenBank/DDBJ databases">
        <authorList>
            <person name="Varghese N."/>
            <person name="Submissions S."/>
        </authorList>
    </citation>
    <scope>NUCLEOTIDE SEQUENCE [LARGE SCALE GENOMIC DNA]</scope>
    <source>
        <strain evidence="4 5">DSM 9169</strain>
    </source>
</reference>
<dbReference type="RefSeq" id="WP_092648139.1">
    <property type="nucleotide sequence ID" value="NZ_LT629792.1"/>
</dbReference>
<name>A0ABY0V521_9ACTO</name>
<feature type="transmembrane region" description="Helical" evidence="2">
    <location>
        <begin position="12"/>
        <end position="34"/>
    </location>
</feature>
<dbReference type="InterPro" id="IPR058488">
    <property type="entry name" value="DUF8175"/>
</dbReference>
<keyword evidence="2" id="KW-0472">Membrane</keyword>
<sequence>MAEEKSTNILARPAFIVSGLLVVALLVGLGFLVVTRDAVPVSGENAASPSSGASGAGAGKQSGGESPDVATADGDGAASDSVCGLPERDRVAPEQALPSVPVQVGERITVPSINGYGPGMTDGISRCFAHSPAGAILASANFLSWFSSKERLDEVVPALMAAGPDRDRLEAQIKAEWQGETGSALSIHGFRYEDRGPDAAMVVLAVSSVSVPDTLVAWPVVLVWQDGDWKVKAPSTDSWGERVIDSLALEGFVEWSA</sequence>